<evidence type="ECO:0008006" key="4">
    <source>
        <dbReference type="Google" id="ProtNLM"/>
    </source>
</evidence>
<dbReference type="Proteomes" id="UP001305414">
    <property type="component" value="Unassembled WGS sequence"/>
</dbReference>
<evidence type="ECO:0000313" key="2">
    <source>
        <dbReference type="EMBL" id="KAK5626476.1"/>
    </source>
</evidence>
<evidence type="ECO:0000256" key="1">
    <source>
        <dbReference type="SAM" id="MobiDB-lite"/>
    </source>
</evidence>
<organism evidence="2 3">
    <name type="scientific">Xylaria bambusicola</name>
    <dbReference type="NCBI Taxonomy" id="326684"/>
    <lineage>
        <taxon>Eukaryota</taxon>
        <taxon>Fungi</taxon>
        <taxon>Dikarya</taxon>
        <taxon>Ascomycota</taxon>
        <taxon>Pezizomycotina</taxon>
        <taxon>Sordariomycetes</taxon>
        <taxon>Xylariomycetidae</taxon>
        <taxon>Xylariales</taxon>
        <taxon>Xylariaceae</taxon>
        <taxon>Xylaria</taxon>
    </lineage>
</organism>
<feature type="region of interest" description="Disordered" evidence="1">
    <location>
        <begin position="288"/>
        <end position="323"/>
    </location>
</feature>
<comment type="caution">
    <text evidence="2">The sequence shown here is derived from an EMBL/GenBank/DDBJ whole genome shotgun (WGS) entry which is preliminary data.</text>
</comment>
<dbReference type="EMBL" id="JAWHQM010000003">
    <property type="protein sequence ID" value="KAK5626476.1"/>
    <property type="molecule type" value="Genomic_DNA"/>
</dbReference>
<gene>
    <name evidence="2" type="ORF">RRF57_002191</name>
</gene>
<dbReference type="Gene3D" id="6.10.280.230">
    <property type="match status" value="1"/>
</dbReference>
<protein>
    <recommendedName>
        <fullName evidence="4">Peroxin 20</fullName>
    </recommendedName>
</protein>
<sequence>MADGSCSAPSAFKGLARHIEQDRSLQQDRVAPGPQHQAQIFRSTPLNANLPDQFGAFQQQNAALPQHLLVGWNNYSHSAQTTNLFPQQPTQQPPNFATNAGASWVSDFERMSFTNTSSNPMNAYPTTNGGMMRQPSTSGPMRYHSALHHQALTAMPPYTQGLHPLNHQPGSSRTVTKVPLLALDIQAEAMLEQEFEDAMNDWMLQNGPGAEAGDQDELVVQESETPTANLDATEEDLAETQDDLARAAQQLVDSVADNNSEKFKNSDFLALMRRIASQEVVVQGNDLVETQSDSHSESQPTIPAMATNRDSSMASDTRILDTN</sequence>
<keyword evidence="3" id="KW-1185">Reference proteome</keyword>
<feature type="compositionally biased region" description="Polar residues" evidence="1">
    <location>
        <begin position="308"/>
        <end position="323"/>
    </location>
</feature>
<feature type="compositionally biased region" description="Polar residues" evidence="1">
    <location>
        <begin position="288"/>
        <end position="301"/>
    </location>
</feature>
<evidence type="ECO:0000313" key="3">
    <source>
        <dbReference type="Proteomes" id="UP001305414"/>
    </source>
</evidence>
<reference evidence="2 3" key="1">
    <citation type="submission" date="2023-10" db="EMBL/GenBank/DDBJ databases">
        <title>Draft genome sequence of Xylaria bambusicola isolate GMP-LS, the root and basal stem rot pathogen of sugarcane in Indonesia.</title>
        <authorList>
            <person name="Selvaraj P."/>
            <person name="Muralishankar V."/>
            <person name="Muruganantham S."/>
            <person name="Sp S."/>
            <person name="Haryani S."/>
            <person name="Lau K.J.X."/>
            <person name="Naqvi N.I."/>
        </authorList>
    </citation>
    <scope>NUCLEOTIDE SEQUENCE [LARGE SCALE GENOMIC DNA]</scope>
    <source>
        <strain evidence="2">GMP-LS</strain>
    </source>
</reference>
<accession>A0AAN7UID5</accession>
<proteinExistence type="predicted"/>
<dbReference type="AlphaFoldDB" id="A0AAN7UID5"/>
<name>A0AAN7UID5_9PEZI</name>